<sequence>MKLSVHQLESGDPSLELYRISNEYLQLVFLPSVGGRLLSLQIAGKELLWINPDFFDRKFRALKPRLSWATLDGTFASWANVGGSKTWPAPQGENAGQWAGPPDPVLDAGEWTFESTWLPIEKVQQVIMASPNDARTGLQVKREFRIPATGSSFFEHTTFTNASHRNVRWSLWEVCQIDTFAARDGATDSAVEVAVASNHPPIELARYAGAVRPTIADGIARVPIEPGVAKFGFPHSTGEIKWRGPAGTSLALKTTVDEGAEYPDHGSRIEVWAQSPVSYALNELSGFHPNAWLVELEVLSPLHTIEPGGCAGLDIQWSAHTTGTP</sequence>
<gene>
    <name evidence="1" type="ORF">E3O19_12335</name>
</gene>
<name>A0A4R8WNL4_9MICO</name>
<dbReference type="RefSeq" id="WP_134568011.1">
    <property type="nucleotide sequence ID" value="NZ_SOFP01000054.1"/>
</dbReference>
<dbReference type="Proteomes" id="UP000298412">
    <property type="component" value="Unassembled WGS sequence"/>
</dbReference>
<dbReference type="AlphaFoldDB" id="A0A4R8WNL4"/>
<keyword evidence="2" id="KW-1185">Reference proteome</keyword>
<proteinExistence type="predicted"/>
<protein>
    <recommendedName>
        <fullName evidence="3">DUF4380 domain-containing protein</fullName>
    </recommendedName>
</protein>
<evidence type="ECO:0000313" key="1">
    <source>
        <dbReference type="EMBL" id="TFC13252.1"/>
    </source>
</evidence>
<reference evidence="1 2" key="1">
    <citation type="submission" date="2019-03" db="EMBL/GenBank/DDBJ databases">
        <title>Genomics of glacier-inhabiting Cryobacterium strains.</title>
        <authorList>
            <person name="Liu Q."/>
            <person name="Xin Y.-H."/>
        </authorList>
    </citation>
    <scope>NUCLEOTIDE SEQUENCE [LARGE SCALE GENOMIC DNA]</scope>
    <source>
        <strain evidence="1 2">MDT1-3</strain>
    </source>
</reference>
<dbReference type="EMBL" id="SOFP01000054">
    <property type="protein sequence ID" value="TFC13252.1"/>
    <property type="molecule type" value="Genomic_DNA"/>
</dbReference>
<comment type="caution">
    <text evidence="1">The sequence shown here is derived from an EMBL/GenBank/DDBJ whole genome shotgun (WGS) entry which is preliminary data.</text>
</comment>
<accession>A0A4R8WNL4</accession>
<evidence type="ECO:0000313" key="2">
    <source>
        <dbReference type="Proteomes" id="UP000298412"/>
    </source>
</evidence>
<dbReference type="OrthoDB" id="174931at2"/>
<organism evidence="1 2">
    <name type="scientific">Cryobacterium algoritolerans</name>
    <dbReference type="NCBI Taxonomy" id="1259184"/>
    <lineage>
        <taxon>Bacteria</taxon>
        <taxon>Bacillati</taxon>
        <taxon>Actinomycetota</taxon>
        <taxon>Actinomycetes</taxon>
        <taxon>Micrococcales</taxon>
        <taxon>Microbacteriaceae</taxon>
        <taxon>Cryobacterium</taxon>
    </lineage>
</organism>
<evidence type="ECO:0008006" key="3">
    <source>
        <dbReference type="Google" id="ProtNLM"/>
    </source>
</evidence>